<accession>A0AB73AAR1</accession>
<evidence type="ECO:0000313" key="2">
    <source>
        <dbReference type="Proteomes" id="UP000014622"/>
    </source>
</evidence>
<reference evidence="1 2" key="1">
    <citation type="submission" date="2013-06" db="EMBL/GenBank/DDBJ databases">
        <authorList>
            <person name="Weinstock G."/>
            <person name="Sodergren E."/>
            <person name="Lobos E.A."/>
            <person name="Fulton L."/>
            <person name="Fulton R."/>
            <person name="Courtney L."/>
            <person name="Fronick C."/>
            <person name="O'Laughlin M."/>
            <person name="Godfrey J."/>
            <person name="Wilson R.M."/>
            <person name="Miner T."/>
            <person name="Farmer C."/>
            <person name="Delehaunty K."/>
            <person name="Cordes M."/>
            <person name="Minx P."/>
            <person name="Tomlinson C."/>
            <person name="Chen J."/>
            <person name="Wollam A."/>
            <person name="Pepin K.H."/>
            <person name="Bhonagiri V."/>
            <person name="Zhang X."/>
            <person name="Warren W."/>
            <person name="Mitreva M."/>
            <person name="Mardis E.R."/>
            <person name="Wilson R.K."/>
        </authorList>
    </citation>
    <scope>NUCLEOTIDE SEQUENCE [LARGE SCALE GENOMIC DNA]</scope>
    <source>
        <strain evidence="1 2">SD2A-2</strain>
    </source>
</reference>
<dbReference type="EMBL" id="ATIT01000120">
    <property type="protein sequence ID" value="EPI09697.1"/>
    <property type="molecule type" value="Genomic_DNA"/>
</dbReference>
<proteinExistence type="predicted"/>
<gene>
    <name evidence="1" type="ORF">D356_02396</name>
</gene>
<sequence>MLLGRKSSEMELVSMEEKAACGMMKIKRGERTHGKNSDFTYE</sequence>
<organism evidence="1 2">
    <name type="scientific">Enterococcus faecium SD2A-2</name>
    <dbReference type="NCBI Taxonomy" id="1244154"/>
    <lineage>
        <taxon>Bacteria</taxon>
        <taxon>Bacillati</taxon>
        <taxon>Bacillota</taxon>
        <taxon>Bacilli</taxon>
        <taxon>Lactobacillales</taxon>
        <taxon>Enterococcaceae</taxon>
        <taxon>Enterococcus</taxon>
    </lineage>
</organism>
<dbReference type="AlphaFoldDB" id="A0AB73AAR1"/>
<evidence type="ECO:0000313" key="1">
    <source>
        <dbReference type="EMBL" id="EPI09697.1"/>
    </source>
</evidence>
<dbReference type="Proteomes" id="UP000014622">
    <property type="component" value="Unassembled WGS sequence"/>
</dbReference>
<name>A0AB73AAR1_ENTFC</name>
<comment type="caution">
    <text evidence="1">The sequence shown here is derived from an EMBL/GenBank/DDBJ whole genome shotgun (WGS) entry which is preliminary data.</text>
</comment>
<protein>
    <submittedName>
        <fullName evidence="1">Uncharacterized protein</fullName>
    </submittedName>
</protein>